<dbReference type="KEGG" id="pter:C2L65_35250"/>
<proteinExistence type="predicted"/>
<organism evidence="1 2">
    <name type="scientific">Paraburkholderia terrae</name>
    <dbReference type="NCBI Taxonomy" id="311230"/>
    <lineage>
        <taxon>Bacteria</taxon>
        <taxon>Pseudomonadati</taxon>
        <taxon>Pseudomonadota</taxon>
        <taxon>Betaproteobacteria</taxon>
        <taxon>Burkholderiales</taxon>
        <taxon>Burkholderiaceae</taxon>
        <taxon>Paraburkholderia</taxon>
    </lineage>
</organism>
<evidence type="ECO:0000313" key="1">
    <source>
        <dbReference type="EMBL" id="AUT64880.1"/>
    </source>
</evidence>
<dbReference type="Proteomes" id="UP000243502">
    <property type="component" value="Chromosome 3"/>
</dbReference>
<accession>A0A2I8EZF4</accession>
<protein>
    <submittedName>
        <fullName evidence="1">Uncharacterized protein</fullName>
    </submittedName>
</protein>
<sequence>MRRLAEANPEAVVLVFRQYADSTDGAELREVIVPERPWTRETGDDRKSTYEIFYPDELQPSRGARVFASPVRPSFCSVRSWATIGTGHDGRRCMYIGVEAVDSARGCAKTGSVVT</sequence>
<dbReference type="EMBL" id="CP026113">
    <property type="protein sequence ID" value="AUT64880.1"/>
    <property type="molecule type" value="Genomic_DNA"/>
</dbReference>
<gene>
    <name evidence="1" type="ORF">C2L65_35250</name>
</gene>
<evidence type="ECO:0000313" key="2">
    <source>
        <dbReference type="Proteomes" id="UP000243502"/>
    </source>
</evidence>
<dbReference type="AlphaFoldDB" id="A0A2I8EZF4"/>
<name>A0A2I8EZF4_9BURK</name>
<reference evidence="1 2" key="1">
    <citation type="submission" date="2018-01" db="EMBL/GenBank/DDBJ databases">
        <title>Species boundaries and ecological features among Paraburkholderia terrae DSMZ17804T, P. hospita DSMZ17164T and P. caribensis DSMZ13236T.</title>
        <authorList>
            <person name="Pratama A.A."/>
        </authorList>
    </citation>
    <scope>NUCLEOTIDE SEQUENCE [LARGE SCALE GENOMIC DNA]</scope>
    <source>
        <strain evidence="1 2">DSM 17804</strain>
    </source>
</reference>